<protein>
    <recommendedName>
        <fullName evidence="4">Rap1a immunity protein domain-containing protein</fullName>
    </recommendedName>
</protein>
<keyword evidence="1" id="KW-0732">Signal</keyword>
<feature type="signal peptide" evidence="1">
    <location>
        <begin position="1"/>
        <end position="20"/>
    </location>
</feature>
<name>A0A1M5NHK7_9BRAD</name>
<dbReference type="Proteomes" id="UP000189796">
    <property type="component" value="Chromosome I"/>
</dbReference>
<organism evidence="2 3">
    <name type="scientific">Bradyrhizobium erythrophlei</name>
    <dbReference type="NCBI Taxonomy" id="1437360"/>
    <lineage>
        <taxon>Bacteria</taxon>
        <taxon>Pseudomonadati</taxon>
        <taxon>Pseudomonadota</taxon>
        <taxon>Alphaproteobacteria</taxon>
        <taxon>Hyphomicrobiales</taxon>
        <taxon>Nitrobacteraceae</taxon>
        <taxon>Bradyrhizobium</taxon>
    </lineage>
</organism>
<evidence type="ECO:0008006" key="4">
    <source>
        <dbReference type="Google" id="ProtNLM"/>
    </source>
</evidence>
<gene>
    <name evidence="2" type="ORF">SAMN05443248_2981</name>
</gene>
<evidence type="ECO:0000313" key="2">
    <source>
        <dbReference type="EMBL" id="SHG88443.1"/>
    </source>
</evidence>
<sequence>MKSIVAAALALSVMTSPARAADLSPEEQSYVVIILNTLIVAVSCDGYTTVNGSGDAIADQIGIGADIAAATGAAIKMGTHQDYDRNLLIPEVTRFVNHTSDAIADLLRRDKQAYCRQYAPLLMKRGTLERK</sequence>
<evidence type="ECO:0000256" key="1">
    <source>
        <dbReference type="SAM" id="SignalP"/>
    </source>
</evidence>
<dbReference type="RefSeq" id="WP_079601910.1">
    <property type="nucleotide sequence ID" value="NZ_LT670817.1"/>
</dbReference>
<dbReference type="AlphaFoldDB" id="A0A1M5NHK7"/>
<accession>A0A1M5NHK7</accession>
<evidence type="ECO:0000313" key="3">
    <source>
        <dbReference type="Proteomes" id="UP000189796"/>
    </source>
</evidence>
<proteinExistence type="predicted"/>
<dbReference type="OrthoDB" id="9924001at2"/>
<reference evidence="2 3" key="1">
    <citation type="submission" date="2016-11" db="EMBL/GenBank/DDBJ databases">
        <authorList>
            <person name="Jaros S."/>
            <person name="Januszkiewicz K."/>
            <person name="Wedrychowicz H."/>
        </authorList>
    </citation>
    <scope>NUCLEOTIDE SEQUENCE [LARGE SCALE GENOMIC DNA]</scope>
    <source>
        <strain evidence="2 3">GAS138</strain>
    </source>
</reference>
<dbReference type="EMBL" id="LT670817">
    <property type="protein sequence ID" value="SHG88443.1"/>
    <property type="molecule type" value="Genomic_DNA"/>
</dbReference>
<feature type="chain" id="PRO_5013042106" description="Rap1a immunity protein domain-containing protein" evidence="1">
    <location>
        <begin position="21"/>
        <end position="131"/>
    </location>
</feature>